<proteinExistence type="predicted"/>
<dbReference type="EMBL" id="JAIULA010000004">
    <property type="protein sequence ID" value="MCP0886305.1"/>
    <property type="molecule type" value="Genomic_DNA"/>
</dbReference>
<accession>A0A9X2JL81</accession>
<comment type="caution">
    <text evidence="1">The sequence shown here is derived from an EMBL/GenBank/DDBJ whole genome shotgun (WGS) entry which is preliminary data.</text>
</comment>
<dbReference type="Pfam" id="PF08876">
    <property type="entry name" value="DUF1836"/>
    <property type="match status" value="1"/>
</dbReference>
<organism evidence="1 2">
    <name type="scientific">Ligilactobacillus ubinensis</name>
    <dbReference type="NCBI Taxonomy" id="2876789"/>
    <lineage>
        <taxon>Bacteria</taxon>
        <taxon>Bacillati</taxon>
        <taxon>Bacillota</taxon>
        <taxon>Bacilli</taxon>
        <taxon>Lactobacillales</taxon>
        <taxon>Lactobacillaceae</taxon>
        <taxon>Ligilactobacillus</taxon>
    </lineage>
</organism>
<dbReference type="PANTHER" id="PTHR40056:SF1">
    <property type="entry name" value="DUF1836 DOMAIN-CONTAINING PROTEIN"/>
    <property type="match status" value="1"/>
</dbReference>
<keyword evidence="2" id="KW-1185">Reference proteome</keyword>
<evidence type="ECO:0000313" key="1">
    <source>
        <dbReference type="EMBL" id="MCP0886305.1"/>
    </source>
</evidence>
<dbReference type="Proteomes" id="UP001139006">
    <property type="component" value="Unassembled WGS sequence"/>
</dbReference>
<name>A0A9X2JL81_9LACO</name>
<reference evidence="1 2" key="1">
    <citation type="journal article" date="2023" name="Int. J. Syst. Evol. Microbiol.">
        <title>Ligilactobacillus ubinensis sp. nov., a novel species isolated from the wild ferment of a durian fruit (Durio zibethinus).</title>
        <authorList>
            <person name="Heng Y.C."/>
            <person name="Menon N."/>
            <person name="Chen B."/>
            <person name="Loo B.Z.L."/>
            <person name="Wong G.W.J."/>
            <person name="Lim A.C.H."/>
            <person name="Silvaraju S."/>
            <person name="Kittelmann S."/>
        </authorList>
    </citation>
    <scope>NUCLEOTIDE SEQUENCE [LARGE SCALE GENOMIC DNA]</scope>
    <source>
        <strain evidence="1 2">WILCCON 0076</strain>
    </source>
</reference>
<evidence type="ECO:0000313" key="2">
    <source>
        <dbReference type="Proteomes" id="UP001139006"/>
    </source>
</evidence>
<sequence length="171" mass="20008">MDTVAFTKWLVQLNTPNLPTWSEFPDFELYMDQLVNLGNRYLDNLIDTPITSSMINSYVKKGLMQRPIKKKYHAAHIAELIVISLLKNIYSLEMIRQSIKEAVEYTSVENAYNYFANTFNQTMIQIKKQQKLTSFEDIDANDITFTEHLAIRAVIYKMISTKLFETQHNKI</sequence>
<gene>
    <name evidence="1" type="ORF">LB941_03005</name>
</gene>
<dbReference type="RefSeq" id="WP_253359358.1">
    <property type="nucleotide sequence ID" value="NZ_JAIULA010000004.1"/>
</dbReference>
<dbReference type="AlphaFoldDB" id="A0A9X2JL81"/>
<dbReference type="InterPro" id="IPR014975">
    <property type="entry name" value="DUF1836"/>
</dbReference>
<dbReference type="PANTHER" id="PTHR40056">
    <property type="entry name" value="HYPOTHETICAL CYTOSOLIC PROTEIN"/>
    <property type="match status" value="1"/>
</dbReference>
<protein>
    <submittedName>
        <fullName evidence="1">DUF1836 domain-containing protein</fullName>
    </submittedName>
</protein>